<feature type="transmembrane region" description="Helical" evidence="1">
    <location>
        <begin position="111"/>
        <end position="132"/>
    </location>
</feature>
<reference evidence="2" key="2">
    <citation type="submission" date="2015-11" db="EMBL/GenBank/DDBJ databases">
        <authorList>
            <person name="Zhang Y."/>
            <person name="Guo Z."/>
        </authorList>
    </citation>
    <scope>NUCLEOTIDE SEQUENCE</scope>
    <source>
        <strain evidence="2">1</strain>
    </source>
</reference>
<dbReference type="Proteomes" id="UP000064525">
    <property type="component" value="Chromosome I"/>
</dbReference>
<dbReference type="EMBL" id="JRPF02000004">
    <property type="protein sequence ID" value="TLD78598.1"/>
    <property type="molecule type" value="Genomic_DNA"/>
</dbReference>
<keyword evidence="4" id="KW-1185">Reference proteome</keyword>
<evidence type="ECO:0000313" key="5">
    <source>
        <dbReference type="Proteomes" id="UP000064525"/>
    </source>
</evidence>
<name>A0A099UH01_9HELI</name>
<reference evidence="5" key="3">
    <citation type="submission" date="2015-11" db="EMBL/GenBank/DDBJ databases">
        <authorList>
            <person name="Anvar S.Y."/>
        </authorList>
    </citation>
    <scope>NUCLEOTIDE SEQUENCE [LARGE SCALE GENOMIC DNA]</scope>
</reference>
<feature type="transmembrane region" description="Helical" evidence="1">
    <location>
        <begin position="6"/>
        <end position="21"/>
    </location>
</feature>
<feature type="transmembrane region" description="Helical" evidence="1">
    <location>
        <begin position="185"/>
        <end position="204"/>
    </location>
</feature>
<feature type="transmembrane region" description="Helical" evidence="1">
    <location>
        <begin position="28"/>
        <end position="55"/>
    </location>
</feature>
<organism evidence="2 5">
    <name type="scientific">Helicobacter typhlonius</name>
    <dbReference type="NCBI Taxonomy" id="76936"/>
    <lineage>
        <taxon>Bacteria</taxon>
        <taxon>Pseudomonadati</taxon>
        <taxon>Campylobacterota</taxon>
        <taxon>Epsilonproteobacteria</taxon>
        <taxon>Campylobacterales</taxon>
        <taxon>Helicobacteraceae</taxon>
        <taxon>Helicobacter</taxon>
    </lineage>
</organism>
<dbReference type="AlphaFoldDB" id="A0A099UH01"/>
<accession>A0A099UH01</accession>
<dbReference type="OrthoDB" id="5325646at2"/>
<keyword evidence="1" id="KW-1133">Transmembrane helix</keyword>
<dbReference type="PATRIC" id="fig|76936.10.peg.1240"/>
<evidence type="ECO:0000313" key="4">
    <source>
        <dbReference type="Proteomes" id="UP000029925"/>
    </source>
</evidence>
<dbReference type="GeneID" id="78151466"/>
<feature type="transmembrane region" description="Helical" evidence="1">
    <location>
        <begin position="159"/>
        <end position="179"/>
    </location>
</feature>
<keyword evidence="1" id="KW-0812">Transmembrane</keyword>
<dbReference type="RefSeq" id="WP_034342822.1">
    <property type="nucleotide sequence ID" value="NZ_CAMTKE010000004.1"/>
</dbReference>
<feature type="transmembrane region" description="Helical" evidence="1">
    <location>
        <begin position="138"/>
        <end position="154"/>
    </location>
</feature>
<reference evidence="3 4" key="1">
    <citation type="journal article" date="2014" name="Genome Announc.">
        <title>Draft genome sequences of eight enterohepatic helicobacter species isolated from both laboratory and wild rodents.</title>
        <authorList>
            <person name="Sheh A."/>
            <person name="Shen Z."/>
            <person name="Fox J.G."/>
        </authorList>
    </citation>
    <scope>NUCLEOTIDE SEQUENCE [LARGE SCALE GENOMIC DNA]</scope>
    <source>
        <strain evidence="3 4">MIT 98-6810</strain>
    </source>
</reference>
<gene>
    <name evidence="2" type="ORF">BN2458_PEG1270</name>
    <name evidence="3" type="ORF">LS75_004580</name>
</gene>
<protein>
    <submittedName>
        <fullName evidence="2">Uncharacterized protein</fullName>
    </submittedName>
</protein>
<evidence type="ECO:0000256" key="1">
    <source>
        <dbReference type="SAM" id="Phobius"/>
    </source>
</evidence>
<proteinExistence type="predicted"/>
<dbReference type="KEGG" id="hty:BN2458_PEG1270"/>
<evidence type="ECO:0000313" key="2">
    <source>
        <dbReference type="EMBL" id="CUU40155.1"/>
    </source>
</evidence>
<dbReference type="Proteomes" id="UP000029925">
    <property type="component" value="Unassembled WGS sequence"/>
</dbReference>
<sequence length="207" mass="23626">MSIVAALMINIIALGAIVAMFQKCKMSFIFAISIIWLFVFNMPIFEWSLCAYAYALFDMPSMILVSLCAAWLVRFVFLRILISKDSAIHQDSYLLSLYNVMQRIFPPSIQYIWIFMGAIIYADFTYGFIDIYHLEFKIHLFLFLVLTLVCYLLCASMGYIMLFVLATYSLGILGDIALINYILDPFLFVGCIAALLCRASGVLVRKI</sequence>
<feature type="transmembrane region" description="Helical" evidence="1">
    <location>
        <begin position="61"/>
        <end position="82"/>
    </location>
</feature>
<dbReference type="STRING" id="76936.BN2458_PEG1270"/>
<keyword evidence="1" id="KW-0472">Membrane</keyword>
<dbReference type="EMBL" id="LN907858">
    <property type="protein sequence ID" value="CUU40155.1"/>
    <property type="molecule type" value="Genomic_DNA"/>
</dbReference>
<evidence type="ECO:0000313" key="3">
    <source>
        <dbReference type="EMBL" id="TLD78598.1"/>
    </source>
</evidence>